<dbReference type="Pfam" id="PF01613">
    <property type="entry name" value="Flavin_Reduct"/>
    <property type="match status" value="1"/>
</dbReference>
<evidence type="ECO:0000313" key="4">
    <source>
        <dbReference type="Proteomes" id="UP000597459"/>
    </source>
</evidence>
<keyword evidence="4" id="KW-1185">Reference proteome</keyword>
<dbReference type="GO" id="GO:0042602">
    <property type="term" value="F:riboflavin reductase (NADPH) activity"/>
    <property type="evidence" value="ECO:0007669"/>
    <property type="project" value="TreeGrafter"/>
</dbReference>
<gene>
    <name evidence="3" type="ORF">GOB87_05925</name>
</gene>
<keyword evidence="1" id="KW-0560">Oxidoreductase</keyword>
<dbReference type="EMBL" id="WOTH01000008">
    <property type="protein sequence ID" value="NHO53504.1"/>
    <property type="molecule type" value="Genomic_DNA"/>
</dbReference>
<dbReference type="AlphaFoldDB" id="A0A967B5B1"/>
<dbReference type="PANTHER" id="PTHR30466">
    <property type="entry name" value="FLAVIN REDUCTASE"/>
    <property type="match status" value="1"/>
</dbReference>
<dbReference type="InterPro" id="IPR012349">
    <property type="entry name" value="Split_barrel_FMN-bd"/>
</dbReference>
<comment type="caution">
    <text evidence="3">The sequence shown here is derived from an EMBL/GenBank/DDBJ whole genome shotgun (WGS) entry which is preliminary data.</text>
</comment>
<dbReference type="RefSeq" id="WP_166313843.1">
    <property type="nucleotide sequence ID" value="NZ_WOTH01000008.1"/>
</dbReference>
<dbReference type="InterPro" id="IPR050268">
    <property type="entry name" value="NADH-dep_flavin_reductase"/>
</dbReference>
<dbReference type="InterPro" id="IPR002563">
    <property type="entry name" value="Flavin_Rdtase-like_dom"/>
</dbReference>
<evidence type="ECO:0000256" key="1">
    <source>
        <dbReference type="ARBA" id="ARBA00023002"/>
    </source>
</evidence>
<dbReference type="GO" id="GO:0006208">
    <property type="term" value="P:pyrimidine nucleobase catabolic process"/>
    <property type="evidence" value="ECO:0007669"/>
    <property type="project" value="TreeGrafter"/>
</dbReference>
<organism evidence="3 4">
    <name type="scientific">Acetobacter estunensis</name>
    <dbReference type="NCBI Taxonomy" id="104097"/>
    <lineage>
        <taxon>Bacteria</taxon>
        <taxon>Pseudomonadati</taxon>
        <taxon>Pseudomonadota</taxon>
        <taxon>Alphaproteobacteria</taxon>
        <taxon>Acetobacterales</taxon>
        <taxon>Acetobacteraceae</taxon>
        <taxon>Acetobacter</taxon>
    </lineage>
</organism>
<protein>
    <submittedName>
        <fullName evidence="3">FMN reductase</fullName>
    </submittedName>
</protein>
<sequence>MARLGAAVTVVTTGSLAQPVGFTASAVCSVTDDPPTVLVCLKRSSRVRPSFVEGAAMCVNVLAANQEELSNRFAGPLSAVERFAAGHWETLMTGAPVLNEAVVSLDCRISRLVEEGTHTVMFGRVQALRLGATAHGLVYFNRSYHRLPYVEAFDGVTDN</sequence>
<dbReference type="SUPFAM" id="SSF50475">
    <property type="entry name" value="FMN-binding split barrel"/>
    <property type="match status" value="1"/>
</dbReference>
<dbReference type="GO" id="GO:0010181">
    <property type="term" value="F:FMN binding"/>
    <property type="evidence" value="ECO:0007669"/>
    <property type="project" value="InterPro"/>
</dbReference>
<evidence type="ECO:0000313" key="3">
    <source>
        <dbReference type="EMBL" id="NHO53504.1"/>
    </source>
</evidence>
<name>A0A967B5B1_9PROT</name>
<reference evidence="3" key="1">
    <citation type="submission" date="2019-11" db="EMBL/GenBank/DDBJ databases">
        <title>Description of new Acetobacter species.</title>
        <authorList>
            <person name="Cleenwerck I."/>
            <person name="Sombolestani A.S."/>
        </authorList>
    </citation>
    <scope>NUCLEOTIDE SEQUENCE</scope>
    <source>
        <strain evidence="3">LMG 1626</strain>
    </source>
</reference>
<proteinExistence type="predicted"/>
<dbReference type="SMART" id="SM00903">
    <property type="entry name" value="Flavin_Reduct"/>
    <property type="match status" value="1"/>
</dbReference>
<dbReference type="Gene3D" id="2.30.110.10">
    <property type="entry name" value="Electron Transport, Fmn-binding Protein, Chain A"/>
    <property type="match status" value="1"/>
</dbReference>
<dbReference type="Proteomes" id="UP000597459">
    <property type="component" value="Unassembled WGS sequence"/>
</dbReference>
<dbReference type="PANTHER" id="PTHR30466:SF1">
    <property type="entry name" value="FMN REDUCTASE (NADH) RUTF"/>
    <property type="match status" value="1"/>
</dbReference>
<accession>A0A967B5B1</accession>
<feature type="domain" description="Flavin reductase like" evidence="2">
    <location>
        <begin position="1"/>
        <end position="146"/>
    </location>
</feature>
<evidence type="ECO:0000259" key="2">
    <source>
        <dbReference type="SMART" id="SM00903"/>
    </source>
</evidence>